<accession>A0ABV7HD35</accession>
<dbReference type="Gene3D" id="3.40.1210.10">
    <property type="entry name" value="Survival protein SurE-like phosphatase/nucleotidase"/>
    <property type="match status" value="1"/>
</dbReference>
<feature type="binding site" evidence="7">
    <location>
        <position position="10"/>
    </location>
    <ligand>
        <name>a divalent metal cation</name>
        <dbReference type="ChEBI" id="CHEBI:60240"/>
    </ligand>
</feature>
<comment type="similarity">
    <text evidence="2 7">Belongs to the SurE nucleotidase family.</text>
</comment>
<keyword evidence="4 7" id="KW-0479">Metal-binding</keyword>
<dbReference type="HAMAP" id="MF_00060">
    <property type="entry name" value="SurE"/>
    <property type="match status" value="1"/>
</dbReference>
<sequence length="251" mass="27195">MMKILISNDDGVNAPGIRALHDALQDLADVAVCAPDRDHSGASNSLTLTRPLMATEINAGWFSVDGTPADSVYLGMNGIAGIEPDCVFSGINSGANLGDDVLYSGTVAAALEGRSLPLPAVAISYVDRHLRYLESAQRVAQILAERLPEIPMPPYTVLNVNVPDLPWEQINGFQVTRLGHRQRSSKPEKVIDPRGKTRYWVSAVGSVADDSPGTDFDAIKKGYVSVTPVHFDMCEHSVRENLSQWLDNNNL</sequence>
<evidence type="ECO:0000256" key="6">
    <source>
        <dbReference type="ARBA" id="ARBA00022801"/>
    </source>
</evidence>
<feature type="binding site" evidence="7">
    <location>
        <position position="92"/>
    </location>
    <ligand>
        <name>a divalent metal cation</name>
        <dbReference type="ChEBI" id="CHEBI:60240"/>
    </ligand>
</feature>
<dbReference type="NCBIfam" id="NF001489">
    <property type="entry name" value="PRK00346.1-3"/>
    <property type="match status" value="1"/>
</dbReference>
<evidence type="ECO:0000313" key="10">
    <source>
        <dbReference type="Proteomes" id="UP001595476"/>
    </source>
</evidence>
<dbReference type="Proteomes" id="UP001595476">
    <property type="component" value="Unassembled WGS sequence"/>
</dbReference>
<comment type="catalytic activity">
    <reaction evidence="1 7">
        <text>a ribonucleoside 5'-phosphate + H2O = a ribonucleoside + phosphate</text>
        <dbReference type="Rhea" id="RHEA:12484"/>
        <dbReference type="ChEBI" id="CHEBI:15377"/>
        <dbReference type="ChEBI" id="CHEBI:18254"/>
        <dbReference type="ChEBI" id="CHEBI:43474"/>
        <dbReference type="ChEBI" id="CHEBI:58043"/>
        <dbReference type="EC" id="3.1.3.5"/>
    </reaction>
</comment>
<dbReference type="InterPro" id="IPR036523">
    <property type="entry name" value="SurE-like_sf"/>
</dbReference>
<keyword evidence="6 7" id="KW-0378">Hydrolase</keyword>
<comment type="function">
    <text evidence="7">Nucleotidase that shows phosphatase activity on nucleoside 5'-monophosphates.</text>
</comment>
<dbReference type="InterPro" id="IPR002828">
    <property type="entry name" value="SurE-like_Pase/nucleotidase"/>
</dbReference>
<evidence type="ECO:0000256" key="2">
    <source>
        <dbReference type="ARBA" id="ARBA00011062"/>
    </source>
</evidence>
<feature type="binding site" evidence="7">
    <location>
        <position position="9"/>
    </location>
    <ligand>
        <name>a divalent metal cation</name>
        <dbReference type="ChEBI" id="CHEBI:60240"/>
    </ligand>
</feature>
<dbReference type="InterPro" id="IPR030048">
    <property type="entry name" value="SurE"/>
</dbReference>
<dbReference type="EC" id="3.1.3.5" evidence="7"/>
<comment type="cofactor">
    <cofactor evidence="7">
        <name>a divalent metal cation</name>
        <dbReference type="ChEBI" id="CHEBI:60240"/>
    </cofactor>
    <text evidence="7">Binds 1 divalent metal cation per subunit.</text>
</comment>
<keyword evidence="5 7" id="KW-0547">Nucleotide-binding</keyword>
<comment type="caution">
    <text evidence="9">The sequence shown here is derived from an EMBL/GenBank/DDBJ whole genome shotgun (WGS) entry which is preliminary data.</text>
</comment>
<dbReference type="Pfam" id="PF01975">
    <property type="entry name" value="SurE"/>
    <property type="match status" value="1"/>
</dbReference>
<evidence type="ECO:0000256" key="1">
    <source>
        <dbReference type="ARBA" id="ARBA00000815"/>
    </source>
</evidence>
<dbReference type="NCBIfam" id="NF001490">
    <property type="entry name" value="PRK00346.1-4"/>
    <property type="match status" value="1"/>
</dbReference>
<keyword evidence="3 7" id="KW-0963">Cytoplasm</keyword>
<dbReference type="NCBIfam" id="TIGR00087">
    <property type="entry name" value="surE"/>
    <property type="match status" value="1"/>
</dbReference>
<dbReference type="RefSeq" id="WP_386718561.1">
    <property type="nucleotide sequence ID" value="NZ_JBHRSZ010000002.1"/>
</dbReference>
<evidence type="ECO:0000259" key="8">
    <source>
        <dbReference type="Pfam" id="PF01975"/>
    </source>
</evidence>
<evidence type="ECO:0000256" key="7">
    <source>
        <dbReference type="HAMAP-Rule" id="MF_00060"/>
    </source>
</evidence>
<evidence type="ECO:0000313" key="9">
    <source>
        <dbReference type="EMBL" id="MFC3150443.1"/>
    </source>
</evidence>
<name>A0ABV7HD35_9GAMM</name>
<comment type="subcellular location">
    <subcellularLocation>
        <location evidence="7">Cytoplasm</location>
    </subcellularLocation>
</comment>
<keyword evidence="10" id="KW-1185">Reference proteome</keyword>
<organism evidence="9 10">
    <name type="scientific">Litoribrevibacter euphylliae</name>
    <dbReference type="NCBI Taxonomy" id="1834034"/>
    <lineage>
        <taxon>Bacteria</taxon>
        <taxon>Pseudomonadati</taxon>
        <taxon>Pseudomonadota</taxon>
        <taxon>Gammaproteobacteria</taxon>
        <taxon>Oceanospirillales</taxon>
        <taxon>Oceanospirillaceae</taxon>
        <taxon>Litoribrevibacter</taxon>
    </lineage>
</organism>
<dbReference type="PANTHER" id="PTHR30457">
    <property type="entry name" value="5'-NUCLEOTIDASE SURE"/>
    <property type="match status" value="1"/>
</dbReference>
<feature type="domain" description="Survival protein SurE-like phosphatase/nucleotidase" evidence="8">
    <location>
        <begin position="4"/>
        <end position="183"/>
    </location>
</feature>
<protein>
    <recommendedName>
        <fullName evidence="7">5'-nucleotidase SurE</fullName>
        <ecNumber evidence="7">3.1.3.5</ecNumber>
    </recommendedName>
    <alternativeName>
        <fullName evidence="7">Nucleoside 5'-monophosphate phosphohydrolase</fullName>
    </alternativeName>
</protein>
<evidence type="ECO:0000256" key="3">
    <source>
        <dbReference type="ARBA" id="ARBA00022490"/>
    </source>
</evidence>
<feature type="binding site" evidence="7">
    <location>
        <position position="40"/>
    </location>
    <ligand>
        <name>a divalent metal cation</name>
        <dbReference type="ChEBI" id="CHEBI:60240"/>
    </ligand>
</feature>
<dbReference type="EMBL" id="JBHRSZ010000002">
    <property type="protein sequence ID" value="MFC3150443.1"/>
    <property type="molecule type" value="Genomic_DNA"/>
</dbReference>
<gene>
    <name evidence="7 9" type="primary">surE</name>
    <name evidence="9" type="ORF">ACFOEK_05365</name>
</gene>
<reference evidence="10" key="1">
    <citation type="journal article" date="2019" name="Int. J. Syst. Evol. Microbiol.">
        <title>The Global Catalogue of Microorganisms (GCM) 10K type strain sequencing project: providing services to taxonomists for standard genome sequencing and annotation.</title>
        <authorList>
            <consortium name="The Broad Institute Genomics Platform"/>
            <consortium name="The Broad Institute Genome Sequencing Center for Infectious Disease"/>
            <person name="Wu L."/>
            <person name="Ma J."/>
        </authorList>
    </citation>
    <scope>NUCLEOTIDE SEQUENCE [LARGE SCALE GENOMIC DNA]</scope>
    <source>
        <strain evidence="10">KCTC 52438</strain>
    </source>
</reference>
<proteinExistence type="inferred from homology"/>
<dbReference type="SUPFAM" id="SSF64167">
    <property type="entry name" value="SurE-like"/>
    <property type="match status" value="1"/>
</dbReference>
<dbReference type="PANTHER" id="PTHR30457:SF12">
    <property type="entry name" value="5'_3'-NUCLEOTIDASE SURE"/>
    <property type="match status" value="1"/>
</dbReference>
<evidence type="ECO:0000256" key="5">
    <source>
        <dbReference type="ARBA" id="ARBA00022741"/>
    </source>
</evidence>
<dbReference type="GO" id="GO:0008254">
    <property type="term" value="F:3'-nucleotidase activity"/>
    <property type="evidence" value="ECO:0007669"/>
    <property type="project" value="UniProtKB-EC"/>
</dbReference>
<evidence type="ECO:0000256" key="4">
    <source>
        <dbReference type="ARBA" id="ARBA00022723"/>
    </source>
</evidence>